<dbReference type="SMART" id="SM00347">
    <property type="entry name" value="HTH_MARR"/>
    <property type="match status" value="1"/>
</dbReference>
<evidence type="ECO:0000259" key="1">
    <source>
        <dbReference type="PROSITE" id="PS50995"/>
    </source>
</evidence>
<protein>
    <submittedName>
        <fullName evidence="2">Transcriptional repressor MprA</fullName>
    </submittedName>
</protein>
<reference evidence="2" key="1">
    <citation type="submission" date="2015-09" db="EMBL/GenBank/DDBJ databases">
        <authorList>
            <consortium name="Pathogen Informatics"/>
        </authorList>
    </citation>
    <scope>NUCLEOTIDE SEQUENCE</scope>
    <source>
        <strain evidence="2">2789STDY5834896</strain>
    </source>
</reference>
<dbReference type="PANTHER" id="PTHR33164:SF43">
    <property type="entry name" value="HTH-TYPE TRANSCRIPTIONAL REPRESSOR YETL"/>
    <property type="match status" value="1"/>
</dbReference>
<dbReference type="AlphaFoldDB" id="A0A1C6IYM0"/>
<dbReference type="InterPro" id="IPR039422">
    <property type="entry name" value="MarR/SlyA-like"/>
</dbReference>
<name>A0A1C6IYM0_9FIRM</name>
<accession>A0A1C6IYM0</accession>
<dbReference type="Gene3D" id="1.10.10.10">
    <property type="entry name" value="Winged helix-like DNA-binding domain superfamily/Winged helix DNA-binding domain"/>
    <property type="match status" value="1"/>
</dbReference>
<evidence type="ECO:0000313" key="2">
    <source>
        <dbReference type="EMBL" id="SCJ74936.1"/>
    </source>
</evidence>
<dbReference type="GO" id="GO:0003700">
    <property type="term" value="F:DNA-binding transcription factor activity"/>
    <property type="evidence" value="ECO:0007669"/>
    <property type="project" value="InterPro"/>
</dbReference>
<dbReference type="SUPFAM" id="SSF46785">
    <property type="entry name" value="Winged helix' DNA-binding domain"/>
    <property type="match status" value="1"/>
</dbReference>
<organism evidence="2">
    <name type="scientific">uncultured Anaerotruncus sp</name>
    <dbReference type="NCBI Taxonomy" id="905011"/>
    <lineage>
        <taxon>Bacteria</taxon>
        <taxon>Bacillati</taxon>
        <taxon>Bacillota</taxon>
        <taxon>Clostridia</taxon>
        <taxon>Eubacteriales</taxon>
        <taxon>Oscillospiraceae</taxon>
        <taxon>Anaerotruncus</taxon>
        <taxon>environmental samples</taxon>
    </lineage>
</organism>
<dbReference type="GO" id="GO:0006950">
    <property type="term" value="P:response to stress"/>
    <property type="evidence" value="ECO:0007669"/>
    <property type="project" value="TreeGrafter"/>
</dbReference>
<dbReference type="PROSITE" id="PS50995">
    <property type="entry name" value="HTH_MARR_2"/>
    <property type="match status" value="1"/>
</dbReference>
<proteinExistence type="predicted"/>
<dbReference type="PANTHER" id="PTHR33164">
    <property type="entry name" value="TRANSCRIPTIONAL REGULATOR, MARR FAMILY"/>
    <property type="match status" value="1"/>
</dbReference>
<dbReference type="Pfam" id="PF01047">
    <property type="entry name" value="MarR"/>
    <property type="match status" value="1"/>
</dbReference>
<feature type="domain" description="HTH marR-type" evidence="1">
    <location>
        <begin position="1"/>
        <end position="144"/>
    </location>
</feature>
<dbReference type="InterPro" id="IPR036388">
    <property type="entry name" value="WH-like_DNA-bd_sf"/>
</dbReference>
<sequence length="157" mass="17765">MDRDQEQARRFLEWGCSLGARRLRRSPTGGLFHGEMAVMMHLYNADQQGIQGVTPSQLAKKLEVSRASVTTTLNGLEAKGFLQRTVSPSDRRRAVITVTDQGRQMIAGRVQHALDSLAYVAKQMGEQQFDEMLRLCQLAVGYMRDYHQLQHETDKGE</sequence>
<dbReference type="EMBL" id="FMHG01000001">
    <property type="protein sequence ID" value="SCJ74936.1"/>
    <property type="molecule type" value="Genomic_DNA"/>
</dbReference>
<dbReference type="PRINTS" id="PR00598">
    <property type="entry name" value="HTHMARR"/>
</dbReference>
<dbReference type="InterPro" id="IPR000835">
    <property type="entry name" value="HTH_MarR-typ"/>
</dbReference>
<gene>
    <name evidence="2" type="ORF">SAMEA3545359_01780</name>
</gene>
<dbReference type="InterPro" id="IPR036390">
    <property type="entry name" value="WH_DNA-bd_sf"/>
</dbReference>